<evidence type="ECO:0000313" key="3">
    <source>
        <dbReference type="Proteomes" id="UP000006868"/>
    </source>
</evidence>
<dbReference type="PATRIC" id="fig|886882.15.peg.5992"/>
<dbReference type="HOGENOM" id="CLU_2790080_0_0_9"/>
<keyword evidence="1" id="KW-1133">Transmembrane helix</keyword>
<evidence type="ECO:0000313" key="2">
    <source>
        <dbReference type="EMBL" id="ADO59984.1"/>
    </source>
</evidence>
<gene>
    <name evidence="2" type="ORF">PPSC2_28260</name>
</gene>
<dbReference type="AlphaFoldDB" id="E3EJW5"/>
<sequence length="68" mass="7854">MHKMNLFNVLLMGGCILFVYCLVRFIMGELSDAIQHPMAYLHHLYAEGKKDHTIFDFLGSLLDQIILN</sequence>
<dbReference type="EMBL" id="CP002214">
    <property type="protein sequence ID" value="ADO59984.1"/>
    <property type="molecule type" value="Genomic_DNA"/>
</dbReference>
<accession>E3EJW5</accession>
<feature type="transmembrane region" description="Helical" evidence="1">
    <location>
        <begin position="6"/>
        <end position="27"/>
    </location>
</feature>
<keyword evidence="1" id="KW-0472">Membrane</keyword>
<reference evidence="2 3" key="1">
    <citation type="journal article" date="2011" name="J. Bacteriol.">
        <title>Complete genome sequence of Paenibacillus polymyxa SC2, a strain of plant growth-promoting Rhizobacterium with broad-spectrum antimicrobial activity.</title>
        <authorList>
            <person name="Ma M."/>
            <person name="Wang C."/>
            <person name="Ding Y."/>
            <person name="Li L."/>
            <person name="Shen D."/>
            <person name="Jiang X."/>
            <person name="Guan D."/>
            <person name="Cao F."/>
            <person name="Chen H."/>
            <person name="Feng R."/>
            <person name="Wang X."/>
            <person name="Ge Y."/>
            <person name="Yao L."/>
            <person name="Bing X."/>
            <person name="Yang X."/>
            <person name="Li J."/>
            <person name="Du B."/>
        </authorList>
    </citation>
    <scope>NUCLEOTIDE SEQUENCE [LARGE SCALE GENOMIC DNA]</scope>
    <source>
        <strain evidence="2 3">SC2</strain>
        <plasmid evidence="3">pSC2</plasmid>
    </source>
</reference>
<protein>
    <submittedName>
        <fullName evidence="2">Uncharacterized protein</fullName>
    </submittedName>
</protein>
<name>E3EJW5_PAEPS</name>
<keyword evidence="2" id="KW-0614">Plasmid</keyword>
<organism evidence="2 3">
    <name type="scientific">Paenibacillus polymyxa (strain SC2)</name>
    <name type="common">Bacillus polymyxa</name>
    <dbReference type="NCBI Taxonomy" id="886882"/>
    <lineage>
        <taxon>Bacteria</taxon>
        <taxon>Bacillati</taxon>
        <taxon>Bacillota</taxon>
        <taxon>Bacilli</taxon>
        <taxon>Bacillales</taxon>
        <taxon>Paenibacillaceae</taxon>
        <taxon>Paenibacillus</taxon>
    </lineage>
</organism>
<keyword evidence="1" id="KW-0812">Transmembrane</keyword>
<dbReference type="KEGG" id="ppm:PPSC2_28260"/>
<dbReference type="Proteomes" id="UP000006868">
    <property type="component" value="Plasmid pSC2"/>
</dbReference>
<geneLocation type="plasmid" evidence="2 3">
    <name>pSC2</name>
</geneLocation>
<proteinExistence type="predicted"/>
<evidence type="ECO:0000256" key="1">
    <source>
        <dbReference type="SAM" id="Phobius"/>
    </source>
</evidence>
<dbReference type="RefSeq" id="WP_013386398.1">
    <property type="nucleotide sequence ID" value="NC_014628.2"/>
</dbReference>
<dbReference type="PROSITE" id="PS51257">
    <property type="entry name" value="PROKAR_LIPOPROTEIN"/>
    <property type="match status" value="1"/>
</dbReference>